<proteinExistence type="predicted"/>
<evidence type="ECO:0000313" key="3">
    <source>
        <dbReference type="Proteomes" id="UP000012040"/>
    </source>
</evidence>
<accession>M4VBJ7</accession>
<keyword evidence="3" id="KW-1185">Reference proteome</keyword>
<dbReference type="AlphaFoldDB" id="M4VBJ7"/>
<dbReference type="STRING" id="1184267.A11Q_2367"/>
<evidence type="ECO:0000313" key="2">
    <source>
        <dbReference type="EMBL" id="AGH96583.1"/>
    </source>
</evidence>
<dbReference type="PATRIC" id="fig|1184267.3.peg.2400"/>
<dbReference type="Proteomes" id="UP000012040">
    <property type="component" value="Chromosome"/>
</dbReference>
<sequence>MTLEYVLLLVIGGALFMTTLMSAPKKAFDQGGMRLAARVETQIATGTGFKPYPVGRDDEEKRVPWVQER</sequence>
<dbReference type="OrthoDB" id="5296751at2"/>
<organism evidence="2 3">
    <name type="scientific">Pseudobdellovibrio exovorus JSS</name>
    <dbReference type="NCBI Taxonomy" id="1184267"/>
    <lineage>
        <taxon>Bacteria</taxon>
        <taxon>Pseudomonadati</taxon>
        <taxon>Bdellovibrionota</taxon>
        <taxon>Bdellovibrionia</taxon>
        <taxon>Bdellovibrionales</taxon>
        <taxon>Pseudobdellovibrionaceae</taxon>
        <taxon>Pseudobdellovibrio</taxon>
    </lineage>
</organism>
<protein>
    <submittedName>
        <fullName evidence="2">Uncharacterized protein</fullName>
    </submittedName>
</protein>
<dbReference type="KEGG" id="bex:A11Q_2367"/>
<feature type="compositionally biased region" description="Basic and acidic residues" evidence="1">
    <location>
        <begin position="55"/>
        <end position="69"/>
    </location>
</feature>
<gene>
    <name evidence="2" type="ORF">A11Q_2367</name>
</gene>
<dbReference type="HOGENOM" id="CLU_2876746_0_0_7"/>
<name>M4VBJ7_9BACT</name>
<evidence type="ECO:0000256" key="1">
    <source>
        <dbReference type="SAM" id="MobiDB-lite"/>
    </source>
</evidence>
<reference evidence="2 3" key="1">
    <citation type="journal article" date="2013" name="ISME J.">
        <title>By their genes ye shall know them: genomic signatures of predatory bacteria.</title>
        <authorList>
            <person name="Pasternak Z."/>
            <person name="Pietrokovski S."/>
            <person name="Rotem O."/>
            <person name="Gophna U."/>
            <person name="Lurie-Weinberger M.N."/>
            <person name="Jurkevitch E."/>
        </authorList>
    </citation>
    <scope>NUCLEOTIDE SEQUENCE [LARGE SCALE GENOMIC DNA]</scope>
    <source>
        <strain evidence="2 3">JSS</strain>
    </source>
</reference>
<feature type="region of interest" description="Disordered" evidence="1">
    <location>
        <begin position="47"/>
        <end position="69"/>
    </location>
</feature>
<dbReference type="EMBL" id="CP003537">
    <property type="protein sequence ID" value="AGH96583.1"/>
    <property type="molecule type" value="Genomic_DNA"/>
</dbReference>